<protein>
    <recommendedName>
        <fullName evidence="1">DNA polymerase delta subunit OB-fold domain-containing protein</fullName>
    </recommendedName>
</protein>
<evidence type="ECO:0000313" key="3">
    <source>
        <dbReference type="Proteomes" id="UP000035740"/>
    </source>
</evidence>
<dbReference type="EMBL" id="KQ111241">
    <property type="protein sequence ID" value="KMS65294.1"/>
    <property type="molecule type" value="Genomic_DNA"/>
</dbReference>
<name>A0A0J7YP14_BETVV</name>
<dbReference type="AlphaFoldDB" id="A0A0J7YP14"/>
<dbReference type="Proteomes" id="UP000035740">
    <property type="component" value="Unassembled WGS sequence"/>
</dbReference>
<accession>A0A0J7YP14</accession>
<reference evidence="2 3" key="1">
    <citation type="journal article" date="2014" name="Nature">
        <title>The genome of the recently domesticated crop plant sugar beet (Beta vulgaris).</title>
        <authorList>
            <person name="Dohm J.C."/>
            <person name="Minoche A.E."/>
            <person name="Holtgrawe D."/>
            <person name="Capella-Gutierrez S."/>
            <person name="Zakrzewski F."/>
            <person name="Tafer H."/>
            <person name="Rupp O."/>
            <person name="Sorensen T.R."/>
            <person name="Stracke R."/>
            <person name="Reinhardt R."/>
            <person name="Goesmann A."/>
            <person name="Kraft T."/>
            <person name="Schulz B."/>
            <person name="Stadler P.F."/>
            <person name="Schmidt T."/>
            <person name="Gabaldon T."/>
            <person name="Lehrach H."/>
            <person name="Weisshaar B."/>
            <person name="Himmelbauer H."/>
        </authorList>
    </citation>
    <scope>NUCLEOTIDE SEQUENCE [LARGE SCALE GENOMIC DNA]</scope>
    <source>
        <tissue evidence="2">Taproot</tissue>
    </source>
</reference>
<proteinExistence type="predicted"/>
<feature type="non-terminal residue" evidence="2">
    <location>
        <position position="1"/>
    </location>
</feature>
<gene>
    <name evidence="2" type="ORF">BVRB_037440</name>
</gene>
<organism evidence="2 3">
    <name type="scientific">Beta vulgaris subsp. vulgaris</name>
    <name type="common">Beet</name>
    <dbReference type="NCBI Taxonomy" id="3555"/>
    <lineage>
        <taxon>Eukaryota</taxon>
        <taxon>Viridiplantae</taxon>
        <taxon>Streptophyta</taxon>
        <taxon>Embryophyta</taxon>
        <taxon>Tracheophyta</taxon>
        <taxon>Spermatophyta</taxon>
        <taxon>Magnoliopsida</taxon>
        <taxon>eudicotyledons</taxon>
        <taxon>Gunneridae</taxon>
        <taxon>Pentapetalae</taxon>
        <taxon>Caryophyllales</taxon>
        <taxon>Chenopodiaceae</taxon>
        <taxon>Betoideae</taxon>
        <taxon>Beta</taxon>
    </lineage>
</organism>
<keyword evidence="3" id="KW-1185">Reference proteome</keyword>
<dbReference type="Gene3D" id="2.40.50.430">
    <property type="match status" value="1"/>
</dbReference>
<sequence length="64" mass="7213">VAKETVINKTKLAGRFVSDDDHVELEDEHARLRLSGDVDIDRLVTGNCSGRSWPFAGFWRILCP</sequence>
<feature type="domain" description="DNA polymerase delta subunit OB-fold" evidence="1">
    <location>
        <begin position="3"/>
        <end position="48"/>
    </location>
</feature>
<dbReference type="Pfam" id="PF18018">
    <property type="entry name" value="DNA_pol_D_N"/>
    <property type="match status" value="1"/>
</dbReference>
<evidence type="ECO:0000313" key="2">
    <source>
        <dbReference type="EMBL" id="KMS65294.1"/>
    </source>
</evidence>
<dbReference type="InterPro" id="IPR040663">
    <property type="entry name" value="DNA_pol_D_N"/>
</dbReference>
<evidence type="ECO:0000259" key="1">
    <source>
        <dbReference type="Pfam" id="PF18018"/>
    </source>
</evidence>
<dbReference type="Gramene" id="KMS65294">
    <property type="protein sequence ID" value="KMS65294"/>
    <property type="gene ID" value="BVRB_037440"/>
</dbReference>